<dbReference type="AlphaFoldDB" id="A0A222FJ31"/>
<dbReference type="RefSeq" id="WP_094059840.1">
    <property type="nucleotide sequence ID" value="NZ_CP022530.1"/>
</dbReference>
<protein>
    <recommendedName>
        <fullName evidence="2">DUF4382 domain-containing protein</fullName>
    </recommendedName>
</protein>
<dbReference type="PROSITE" id="PS51257">
    <property type="entry name" value="PROKAR_LIPOPROTEIN"/>
    <property type="match status" value="1"/>
</dbReference>
<keyword evidence="4" id="KW-1185">Reference proteome</keyword>
<dbReference type="Pfam" id="PF14321">
    <property type="entry name" value="DUF4382"/>
    <property type="match status" value="1"/>
</dbReference>
<name>A0A222FJ31_9GAMM</name>
<feature type="domain" description="DUF4382" evidence="2">
    <location>
        <begin position="53"/>
        <end position="198"/>
    </location>
</feature>
<accession>A0A222FJ31</accession>
<dbReference type="OrthoDB" id="7062064at2"/>
<evidence type="ECO:0000256" key="1">
    <source>
        <dbReference type="SAM" id="MobiDB-lite"/>
    </source>
</evidence>
<evidence type="ECO:0000259" key="2">
    <source>
        <dbReference type="Pfam" id="PF14321"/>
    </source>
</evidence>
<dbReference type="KEGG" id="bsan:CHH28_08160"/>
<feature type="region of interest" description="Disordered" evidence="1">
    <location>
        <begin position="317"/>
        <end position="425"/>
    </location>
</feature>
<dbReference type="Proteomes" id="UP000202440">
    <property type="component" value="Chromosome"/>
</dbReference>
<dbReference type="InterPro" id="IPR025491">
    <property type="entry name" value="DUF4382"/>
</dbReference>
<sequence length="425" mass="43279">MTPLRLALLLAITTPLTLVGCGGGSGGGDSGGDSNSDGSSNNGAGSVAGDGLGEFSLDITDAPVDDASKVIVEFTGVSIKPAEGEALRFDFPAPIAIDLLSLQGSSSAELLDAVEVPADNYEWVRLEANASLDGTLDSYVEMKDGSQQELWLPGNNPELKLVSGFTVPDTGSADFTVDFDLRKSLNSNPGRGGVMMKPVMRLVSNETAREIEGQVAGELIAAQCADASLDDGAVYVFSGETTPQDLQGNDGDPVLTALVKADDGEFEFELGFLEPGTYTLSYTCDASSDDPEAADELTFAGTEVVNIEAGDAEFILDGSEDDSNVGQQDDDTEDEAAGDDSSSDDDSSDDSSSDDGSNSDDPTAGNGDASSDNDSVSEDSSTDDGDASSDDNSNAQDPTTGDSGPSDGSSGENGESSTDAGSSAG</sequence>
<feature type="compositionally biased region" description="Low complexity" evidence="1">
    <location>
        <begin position="32"/>
        <end position="45"/>
    </location>
</feature>
<dbReference type="EMBL" id="CP022530">
    <property type="protein sequence ID" value="ASP38652.1"/>
    <property type="molecule type" value="Genomic_DNA"/>
</dbReference>
<feature type="region of interest" description="Disordered" evidence="1">
    <location>
        <begin position="27"/>
        <end position="47"/>
    </location>
</feature>
<proteinExistence type="predicted"/>
<gene>
    <name evidence="3" type="ORF">CHH28_08160</name>
</gene>
<reference evidence="3 4" key="1">
    <citation type="submission" date="2017-07" db="EMBL/GenBank/DDBJ databases">
        <title>Annotated genome sequence of Bacterioplanes sanyensis isolated from Red Sea.</title>
        <authorList>
            <person name="Rehman Z.U."/>
        </authorList>
    </citation>
    <scope>NUCLEOTIDE SEQUENCE [LARGE SCALE GENOMIC DNA]</scope>
    <source>
        <strain evidence="3 4">NV9</strain>
    </source>
</reference>
<feature type="compositionally biased region" description="Acidic residues" evidence="1">
    <location>
        <begin position="318"/>
        <end position="353"/>
    </location>
</feature>
<feature type="compositionally biased region" description="Low complexity" evidence="1">
    <location>
        <begin position="390"/>
        <end position="419"/>
    </location>
</feature>
<feature type="compositionally biased region" description="Acidic residues" evidence="1">
    <location>
        <begin position="375"/>
        <end position="389"/>
    </location>
</feature>
<organism evidence="3 4">
    <name type="scientific">Bacterioplanes sanyensis</name>
    <dbReference type="NCBI Taxonomy" id="1249553"/>
    <lineage>
        <taxon>Bacteria</taxon>
        <taxon>Pseudomonadati</taxon>
        <taxon>Pseudomonadota</taxon>
        <taxon>Gammaproteobacteria</taxon>
        <taxon>Oceanospirillales</taxon>
        <taxon>Oceanospirillaceae</taxon>
        <taxon>Bacterioplanes</taxon>
    </lineage>
</organism>
<evidence type="ECO:0000313" key="3">
    <source>
        <dbReference type="EMBL" id="ASP38652.1"/>
    </source>
</evidence>
<evidence type="ECO:0000313" key="4">
    <source>
        <dbReference type="Proteomes" id="UP000202440"/>
    </source>
</evidence>